<name>A0A1C3CVG3_9GAMM</name>
<sequence>MKLNISFDWAVVTSLFTFLLYWCGYCYYTGYLGFYGFNIDSFDIPLVSMIIQGFVTGYKAWLALIIIFILMSYITSISVKQWLYWLIKGIGLTINFLIIIYHLTLYYPIRFIAQRSLVSKAIQHTRDKIPNLIKCLFIGVWNFLKKVGLTIRNKSNKIEESNHQILERLHLTTPQIKQEIYGDSPEPSISQNFTFDLSFFIHYSVLLLLLAGIINVLNVGQNLIKDGKNTASSDFNSALISIKKENYSQNTYPLVEVKGQDTNEKLFLTNICLKSMCLVTDQNKNVQIFDVKDIKVLH</sequence>
<feature type="transmembrane region" description="Helical" evidence="1">
    <location>
        <begin position="200"/>
        <end position="219"/>
    </location>
</feature>
<comment type="caution">
    <text evidence="2">The sequence shown here is derived from an EMBL/GenBank/DDBJ whole genome shotgun (WGS) entry which is preliminary data.</text>
</comment>
<keyword evidence="1" id="KW-0472">Membrane</keyword>
<feature type="transmembrane region" description="Helical" evidence="1">
    <location>
        <begin position="82"/>
        <end position="103"/>
    </location>
</feature>
<keyword evidence="1" id="KW-1133">Transmembrane helix</keyword>
<proteinExistence type="predicted"/>
<dbReference type="AlphaFoldDB" id="A0A1C3CVG3"/>
<keyword evidence="3" id="KW-1185">Reference proteome</keyword>
<dbReference type="STRING" id="1891224.BBP83_09235"/>
<keyword evidence="1" id="KW-0812">Transmembrane</keyword>
<dbReference type="OrthoDB" id="6694653at2"/>
<reference evidence="2 3" key="1">
    <citation type="submission" date="2016-07" db="EMBL/GenBank/DDBJ databases">
        <title>Acinetobacter sp. ANC 4603.</title>
        <authorList>
            <person name="Radolfova-Krizova L."/>
            <person name="Nemec A."/>
        </authorList>
    </citation>
    <scope>NUCLEOTIDE SEQUENCE [LARGE SCALE GENOMIC DNA]</scope>
    <source>
        <strain evidence="2 3">ANC 4603</strain>
    </source>
</reference>
<protein>
    <submittedName>
        <fullName evidence="2">Uncharacterized protein</fullName>
    </submittedName>
</protein>
<gene>
    <name evidence="2" type="ORF">BBP83_09235</name>
</gene>
<dbReference type="Proteomes" id="UP000186553">
    <property type="component" value="Unassembled WGS sequence"/>
</dbReference>
<organism evidence="2 3">
    <name type="scientific">Acinetobacter celticus</name>
    <dbReference type="NCBI Taxonomy" id="1891224"/>
    <lineage>
        <taxon>Bacteria</taxon>
        <taxon>Pseudomonadati</taxon>
        <taxon>Pseudomonadota</taxon>
        <taxon>Gammaproteobacteria</taxon>
        <taxon>Moraxellales</taxon>
        <taxon>Moraxellaceae</taxon>
        <taxon>Acinetobacter</taxon>
    </lineage>
</organism>
<evidence type="ECO:0000313" key="3">
    <source>
        <dbReference type="Proteomes" id="UP000186553"/>
    </source>
</evidence>
<evidence type="ECO:0000313" key="2">
    <source>
        <dbReference type="EMBL" id="ODA12732.1"/>
    </source>
</evidence>
<dbReference type="EMBL" id="MBDL01000010">
    <property type="protein sequence ID" value="ODA12732.1"/>
    <property type="molecule type" value="Genomic_DNA"/>
</dbReference>
<feature type="transmembrane region" description="Helical" evidence="1">
    <location>
        <begin position="50"/>
        <end position="70"/>
    </location>
</feature>
<accession>A0A1C3CVG3</accession>
<feature type="transmembrane region" description="Helical" evidence="1">
    <location>
        <begin position="7"/>
        <end position="30"/>
    </location>
</feature>
<evidence type="ECO:0000256" key="1">
    <source>
        <dbReference type="SAM" id="Phobius"/>
    </source>
</evidence>